<proteinExistence type="inferred from homology"/>
<feature type="domain" description="Tyrosine-protein phosphatase" evidence="3">
    <location>
        <begin position="94"/>
        <end position="349"/>
    </location>
</feature>
<sequence>MAAALPRGFSTAYKRARSQDGLTPLASPPVLKATKLEDEVAQDNSRLPGFLRQSQNEIRVKFNDLAWKEKLRIYQGRLDPNSEWAQDIGPQVTKRNRYANVQPWSKSRVHLKVVEGNSDYINASPISLQDPRTGVETNYIATQGPKINGLSHFWHMVCAETSYVAVIVMRSQTHDGSMEKCYQYFPLSAEAGAYYVEPIDKENSSPEGSVTFLETVSDPDSKTEIRRLSLQFGDDTKEIWHFLYAGWPDFALPEDEDRAALLELVKHSAEKNSSPSNPRIIHCSAGVGRSGTFIALEYLLAQIESGAMADAKEGEDPIYDVVNRLREQRMLMVQMDIQYEFLYDVVKEKFIEWQTHLALQTGSTQHSPKLRKLASGMKSAITGIGNNEGDGYFVNEETNGTHRGDENQSEDAKTTRSRGESQVEERKREGQDPRVK</sequence>
<gene>
    <name evidence="5" type="ORF">N7G274_007833</name>
</gene>
<dbReference type="Gene3D" id="3.90.190.10">
    <property type="entry name" value="Protein tyrosine phosphatase superfamily"/>
    <property type="match status" value="1"/>
</dbReference>
<dbReference type="InterPro" id="IPR003595">
    <property type="entry name" value="Tyr_Pase_cat"/>
</dbReference>
<dbReference type="CDD" id="cd18533">
    <property type="entry name" value="PTP_fungal"/>
    <property type="match status" value="1"/>
</dbReference>
<feature type="region of interest" description="Disordered" evidence="2">
    <location>
        <begin position="385"/>
        <end position="436"/>
    </location>
</feature>
<evidence type="ECO:0000313" key="6">
    <source>
        <dbReference type="Proteomes" id="UP001590950"/>
    </source>
</evidence>
<dbReference type="InterPro" id="IPR016130">
    <property type="entry name" value="Tyr_Pase_AS"/>
</dbReference>
<dbReference type="Proteomes" id="UP001590950">
    <property type="component" value="Unassembled WGS sequence"/>
</dbReference>
<dbReference type="SUPFAM" id="SSF52799">
    <property type="entry name" value="(Phosphotyrosine protein) phosphatases II"/>
    <property type="match status" value="1"/>
</dbReference>
<feature type="domain" description="Tyrosine specific protein phosphatases" evidence="4">
    <location>
        <begin position="259"/>
        <end position="340"/>
    </location>
</feature>
<dbReference type="SMART" id="SM00404">
    <property type="entry name" value="PTPc_motif"/>
    <property type="match status" value="1"/>
</dbReference>
<name>A0ABR4A3Q4_9LECA</name>
<keyword evidence="6" id="KW-1185">Reference proteome</keyword>
<accession>A0ABR4A3Q4</accession>
<evidence type="ECO:0000259" key="4">
    <source>
        <dbReference type="PROSITE" id="PS50056"/>
    </source>
</evidence>
<comment type="caution">
    <text evidence="5">The sequence shown here is derived from an EMBL/GenBank/DDBJ whole genome shotgun (WGS) entry which is preliminary data.</text>
</comment>
<dbReference type="SMART" id="SM00194">
    <property type="entry name" value="PTPc"/>
    <property type="match status" value="1"/>
</dbReference>
<dbReference type="InterPro" id="IPR000387">
    <property type="entry name" value="Tyr_Pase_dom"/>
</dbReference>
<protein>
    <submittedName>
        <fullName evidence="5">Uncharacterized protein</fullName>
    </submittedName>
</protein>
<dbReference type="InterPro" id="IPR050348">
    <property type="entry name" value="Protein-Tyr_Phosphatase"/>
</dbReference>
<dbReference type="PANTHER" id="PTHR19134">
    <property type="entry name" value="RECEPTOR-TYPE TYROSINE-PROTEIN PHOSPHATASE"/>
    <property type="match status" value="1"/>
</dbReference>
<evidence type="ECO:0000259" key="3">
    <source>
        <dbReference type="PROSITE" id="PS50055"/>
    </source>
</evidence>
<organism evidence="5 6">
    <name type="scientific">Stereocaulon virgatum</name>
    <dbReference type="NCBI Taxonomy" id="373712"/>
    <lineage>
        <taxon>Eukaryota</taxon>
        <taxon>Fungi</taxon>
        <taxon>Dikarya</taxon>
        <taxon>Ascomycota</taxon>
        <taxon>Pezizomycotina</taxon>
        <taxon>Lecanoromycetes</taxon>
        <taxon>OSLEUM clade</taxon>
        <taxon>Lecanoromycetidae</taxon>
        <taxon>Lecanorales</taxon>
        <taxon>Lecanorineae</taxon>
        <taxon>Stereocaulaceae</taxon>
        <taxon>Stereocaulon</taxon>
    </lineage>
</organism>
<feature type="compositionally biased region" description="Basic and acidic residues" evidence="2">
    <location>
        <begin position="399"/>
        <end position="436"/>
    </location>
</feature>
<dbReference type="PROSITE" id="PS00383">
    <property type="entry name" value="TYR_PHOSPHATASE_1"/>
    <property type="match status" value="1"/>
</dbReference>
<evidence type="ECO:0000256" key="1">
    <source>
        <dbReference type="ARBA" id="ARBA00009649"/>
    </source>
</evidence>
<dbReference type="EMBL" id="JBEFKJ010000025">
    <property type="protein sequence ID" value="KAL2039561.1"/>
    <property type="molecule type" value="Genomic_DNA"/>
</dbReference>
<reference evidence="5 6" key="1">
    <citation type="submission" date="2024-09" db="EMBL/GenBank/DDBJ databases">
        <title>Rethinking Asexuality: The Enigmatic Case of Functional Sexual Genes in Lepraria (Stereocaulaceae).</title>
        <authorList>
            <person name="Doellman M."/>
            <person name="Sun Y."/>
            <person name="Barcenas-Pena A."/>
            <person name="Lumbsch H.T."/>
            <person name="Grewe F."/>
        </authorList>
    </citation>
    <scope>NUCLEOTIDE SEQUENCE [LARGE SCALE GENOMIC DNA]</scope>
    <source>
        <strain evidence="5 6">Mercado 3170</strain>
    </source>
</reference>
<dbReference type="PROSITE" id="PS50055">
    <property type="entry name" value="TYR_PHOSPHATASE_PTP"/>
    <property type="match status" value="1"/>
</dbReference>
<dbReference type="InterPro" id="IPR000242">
    <property type="entry name" value="PTP_cat"/>
</dbReference>
<dbReference type="Pfam" id="PF00102">
    <property type="entry name" value="Y_phosphatase"/>
    <property type="match status" value="1"/>
</dbReference>
<evidence type="ECO:0000313" key="5">
    <source>
        <dbReference type="EMBL" id="KAL2039561.1"/>
    </source>
</evidence>
<dbReference type="PANTHER" id="PTHR19134:SF449">
    <property type="entry name" value="TYROSINE-PROTEIN PHOSPHATASE 1"/>
    <property type="match status" value="1"/>
</dbReference>
<comment type="similarity">
    <text evidence="1">Belongs to the protein-tyrosine phosphatase family. Non-receptor class subfamily.</text>
</comment>
<dbReference type="InterPro" id="IPR029021">
    <property type="entry name" value="Prot-tyrosine_phosphatase-like"/>
</dbReference>
<dbReference type="PROSITE" id="PS50056">
    <property type="entry name" value="TYR_PHOSPHATASE_2"/>
    <property type="match status" value="1"/>
</dbReference>
<evidence type="ECO:0000256" key="2">
    <source>
        <dbReference type="SAM" id="MobiDB-lite"/>
    </source>
</evidence>
<dbReference type="PRINTS" id="PR00700">
    <property type="entry name" value="PRTYPHPHTASE"/>
</dbReference>